<proteinExistence type="predicted"/>
<feature type="domain" description="Ubiquitin-like" evidence="3">
    <location>
        <begin position="146"/>
        <end position="221"/>
    </location>
</feature>
<dbReference type="InterPro" id="IPR015496">
    <property type="entry name" value="Ubiquilin"/>
</dbReference>
<dbReference type="VEuPathDB" id="MicrosporidiaDB:VCUG_02194"/>
<keyword evidence="1" id="KW-0812">Transmembrane</keyword>
<gene>
    <name evidence="4" type="ORF">VCUG_02194</name>
</gene>
<dbReference type="Gene3D" id="3.10.20.90">
    <property type="entry name" value="Phosphatidylinositol 3-kinase Catalytic Subunit, Chain A, domain 1"/>
    <property type="match status" value="1"/>
</dbReference>
<evidence type="ECO:0008006" key="6">
    <source>
        <dbReference type="Google" id="ProtNLM"/>
    </source>
</evidence>
<dbReference type="SUPFAM" id="SSF46934">
    <property type="entry name" value="UBA-like"/>
    <property type="match status" value="1"/>
</dbReference>
<dbReference type="OMA" id="NPMVKNM"/>
<dbReference type="STRING" id="948595.L2GRM5"/>
<dbReference type="Pfam" id="PF23195">
    <property type="entry name" value="UBQLN1"/>
    <property type="match status" value="1"/>
</dbReference>
<dbReference type="PANTHER" id="PTHR10677:SF3">
    <property type="entry name" value="FI07626P-RELATED"/>
    <property type="match status" value="1"/>
</dbReference>
<dbReference type="Pfam" id="PF00240">
    <property type="entry name" value="ubiquitin"/>
    <property type="match status" value="1"/>
</dbReference>
<reference evidence="5" key="1">
    <citation type="submission" date="2011-03" db="EMBL/GenBank/DDBJ databases">
        <title>The genome sequence of Vavraia culicis strain floridensis.</title>
        <authorList>
            <consortium name="The Broad Institute Genome Sequencing Platform"/>
            <person name="Cuomo C."/>
            <person name="Becnel J."/>
            <person name="Sanscrainte N."/>
            <person name="Young S.K."/>
            <person name="Zeng Q."/>
            <person name="Gargeya S."/>
            <person name="Fitzgerald M."/>
            <person name="Haas B."/>
            <person name="Abouelleil A."/>
            <person name="Alvarado L."/>
            <person name="Arachchi H.M."/>
            <person name="Berlin A."/>
            <person name="Chapman S.B."/>
            <person name="Gearin G."/>
            <person name="Goldberg J."/>
            <person name="Griggs A."/>
            <person name="Gujja S."/>
            <person name="Hansen M."/>
            <person name="Heiman D."/>
            <person name="Howarth C."/>
            <person name="Larimer J."/>
            <person name="Lui A."/>
            <person name="MacDonald P.J.P."/>
            <person name="McCowen C."/>
            <person name="Montmayeur A."/>
            <person name="Murphy C."/>
            <person name="Neiman D."/>
            <person name="Pearson M."/>
            <person name="Priest M."/>
            <person name="Roberts A."/>
            <person name="Saif S."/>
            <person name="Shea T."/>
            <person name="Sisk P."/>
            <person name="Stolte C."/>
            <person name="Sykes S."/>
            <person name="Wortman J."/>
            <person name="Nusbaum C."/>
            <person name="Birren B."/>
        </authorList>
    </citation>
    <scope>NUCLEOTIDE SEQUENCE [LARGE SCALE GENOMIC DNA]</scope>
    <source>
        <strain evidence="5">floridensis</strain>
    </source>
</reference>
<organism evidence="4 5">
    <name type="scientific">Vavraia culicis (isolate floridensis)</name>
    <name type="common">Microsporidian parasite</name>
    <dbReference type="NCBI Taxonomy" id="948595"/>
    <lineage>
        <taxon>Eukaryota</taxon>
        <taxon>Fungi</taxon>
        <taxon>Fungi incertae sedis</taxon>
        <taxon>Microsporidia</taxon>
        <taxon>Pleistophoridae</taxon>
        <taxon>Vavraia</taxon>
    </lineage>
</organism>
<dbReference type="PROSITE" id="PS50030">
    <property type="entry name" value="UBA"/>
    <property type="match status" value="1"/>
</dbReference>
<evidence type="ECO:0000313" key="5">
    <source>
        <dbReference type="Proteomes" id="UP000011081"/>
    </source>
</evidence>
<evidence type="ECO:0000259" key="2">
    <source>
        <dbReference type="PROSITE" id="PS50030"/>
    </source>
</evidence>
<dbReference type="SUPFAM" id="SSF54236">
    <property type="entry name" value="Ubiquitin-like"/>
    <property type="match status" value="1"/>
</dbReference>
<dbReference type="Proteomes" id="UP000011081">
    <property type="component" value="Unassembled WGS sequence"/>
</dbReference>
<keyword evidence="1" id="KW-0472">Membrane</keyword>
<evidence type="ECO:0000313" key="4">
    <source>
        <dbReference type="EMBL" id="ELA46306.1"/>
    </source>
</evidence>
<dbReference type="InterPro" id="IPR009060">
    <property type="entry name" value="UBA-like_sf"/>
</dbReference>
<dbReference type="HOGENOM" id="CLU_673003_0_0_1"/>
<accession>L2GRM5</accession>
<dbReference type="GeneID" id="19880061"/>
<dbReference type="InterPro" id="IPR029071">
    <property type="entry name" value="Ubiquitin-like_domsf"/>
</dbReference>
<dbReference type="SMART" id="SM00213">
    <property type="entry name" value="UBQ"/>
    <property type="match status" value="1"/>
</dbReference>
<dbReference type="Gene3D" id="1.10.8.10">
    <property type="entry name" value="DNA helicase RuvA subunit, C-terminal domain"/>
    <property type="match status" value="1"/>
</dbReference>
<dbReference type="GO" id="GO:0031593">
    <property type="term" value="F:polyubiquitin modification-dependent protein binding"/>
    <property type="evidence" value="ECO:0007669"/>
    <property type="project" value="TreeGrafter"/>
</dbReference>
<feature type="domain" description="UBA" evidence="2">
    <location>
        <begin position="360"/>
        <end position="408"/>
    </location>
</feature>
<dbReference type="GO" id="GO:0005829">
    <property type="term" value="C:cytosol"/>
    <property type="evidence" value="ECO:0007669"/>
    <property type="project" value="TreeGrafter"/>
</dbReference>
<dbReference type="PROSITE" id="PS50053">
    <property type="entry name" value="UBIQUITIN_2"/>
    <property type="match status" value="1"/>
</dbReference>
<name>L2GRM5_VAVCU</name>
<dbReference type="InterPro" id="IPR000626">
    <property type="entry name" value="Ubiquitin-like_dom"/>
</dbReference>
<dbReference type="AlphaFoldDB" id="L2GRM5"/>
<dbReference type="EMBL" id="GL877451">
    <property type="protein sequence ID" value="ELA46306.1"/>
    <property type="molecule type" value="Genomic_DNA"/>
</dbReference>
<feature type="transmembrane region" description="Helical" evidence="1">
    <location>
        <begin position="40"/>
        <end position="66"/>
    </location>
</feature>
<dbReference type="InParanoid" id="L2GRM5"/>
<dbReference type="PANTHER" id="PTHR10677">
    <property type="entry name" value="UBIQUILIN"/>
    <property type="match status" value="1"/>
</dbReference>
<dbReference type="RefSeq" id="XP_008075207.1">
    <property type="nucleotide sequence ID" value="XM_008077016.1"/>
</dbReference>
<dbReference type="InterPro" id="IPR015940">
    <property type="entry name" value="UBA"/>
</dbReference>
<keyword evidence="5" id="KW-1185">Reference proteome</keyword>
<dbReference type="GO" id="GO:0006511">
    <property type="term" value="P:ubiquitin-dependent protein catabolic process"/>
    <property type="evidence" value="ECO:0007669"/>
    <property type="project" value="TreeGrafter"/>
</dbReference>
<protein>
    <recommendedName>
        <fullName evidence="6">Ubiquitin-like domain-containing protein</fullName>
    </recommendedName>
</protein>
<dbReference type="OrthoDB" id="267397at2759"/>
<evidence type="ECO:0000259" key="3">
    <source>
        <dbReference type="PROSITE" id="PS50053"/>
    </source>
</evidence>
<sequence length="409" mass="46950">MLYHFCSVSFLPLRLIFTNLPVLYTVQPITMLPFKYVPIFIFYVTLTFLSPHSFSSTLILIHTILIHTHSHPYHSHPHSFSSTLILIHTILIHTILIPTNHHFIKPSLSCSSVLSPITAHLSLFSSSHWSTIFISNQKKQNDTLAMQITITVQFQNNRMPLLMDVHETLLTLKEKISKRINTPASDISVYYNNRYLTDDKKTIKELKIENNAVVYLKRRRREVEPGQKSDMTEQMLKNPMVKNMLKNPEVMKGMLESFPGLKKQINKNPELRMIMNNPNAIEEFEKLADNPDYMSQQLKNVDIAMSKLENIPGGFNMMNSMIKDVRDPLTGLIAQNNGVSVCAGNQEVQRKVIPNVWKKKKSENFFVKYRREISEIRKYGFDNINDIASALGKCGGDVDGAIDVLFKNQ</sequence>
<keyword evidence="1" id="KW-1133">Transmembrane helix</keyword>
<evidence type="ECO:0000256" key="1">
    <source>
        <dbReference type="SAM" id="Phobius"/>
    </source>
</evidence>